<name>A0A919F423_9ACTN</name>
<comment type="caution">
    <text evidence="1">The sequence shown here is derived from an EMBL/GenBank/DDBJ whole genome shotgun (WGS) entry which is preliminary data.</text>
</comment>
<reference evidence="2" key="1">
    <citation type="journal article" date="2019" name="Int. J. Syst. Evol. Microbiol.">
        <title>The Global Catalogue of Microorganisms (GCM) 10K type strain sequencing project: providing services to taxonomists for standard genome sequencing and annotation.</title>
        <authorList>
            <consortium name="The Broad Institute Genomics Platform"/>
            <consortium name="The Broad Institute Genome Sequencing Center for Infectious Disease"/>
            <person name="Wu L."/>
            <person name="Ma J."/>
        </authorList>
    </citation>
    <scope>NUCLEOTIDE SEQUENCE [LARGE SCALE GENOMIC DNA]</scope>
    <source>
        <strain evidence="2">JCM 4253</strain>
    </source>
</reference>
<gene>
    <name evidence="1" type="ORF">GCM10018980_72210</name>
</gene>
<accession>A0A919F423</accession>
<protein>
    <submittedName>
        <fullName evidence="1">Uncharacterized protein</fullName>
    </submittedName>
</protein>
<sequence length="61" mass="6016">MPGADNGVATATGGVAVLTGAVMANAGVGVRGRWDMSLSWGAKAVNLRADQPCNAVGTSTR</sequence>
<evidence type="ECO:0000313" key="2">
    <source>
        <dbReference type="Proteomes" id="UP000619355"/>
    </source>
</evidence>
<dbReference type="Proteomes" id="UP000619355">
    <property type="component" value="Unassembled WGS sequence"/>
</dbReference>
<dbReference type="AlphaFoldDB" id="A0A919F423"/>
<keyword evidence="2" id="KW-1185">Reference proteome</keyword>
<dbReference type="EMBL" id="BNBF01000036">
    <property type="protein sequence ID" value="GHG74988.1"/>
    <property type="molecule type" value="Genomic_DNA"/>
</dbReference>
<organism evidence="1 2">
    <name type="scientific">Streptomyces capoamus</name>
    <dbReference type="NCBI Taxonomy" id="68183"/>
    <lineage>
        <taxon>Bacteria</taxon>
        <taxon>Bacillati</taxon>
        <taxon>Actinomycetota</taxon>
        <taxon>Actinomycetes</taxon>
        <taxon>Kitasatosporales</taxon>
        <taxon>Streptomycetaceae</taxon>
        <taxon>Streptomyces</taxon>
    </lineage>
</organism>
<evidence type="ECO:0000313" key="1">
    <source>
        <dbReference type="EMBL" id="GHG74988.1"/>
    </source>
</evidence>
<proteinExistence type="predicted"/>